<dbReference type="Gene3D" id="1.10.443.10">
    <property type="entry name" value="Intergrase catalytic core"/>
    <property type="match status" value="1"/>
</dbReference>
<dbReference type="Proteomes" id="UP000754750">
    <property type="component" value="Unassembled WGS sequence"/>
</dbReference>
<evidence type="ECO:0000259" key="8">
    <source>
        <dbReference type="PROSITE" id="PS51900"/>
    </source>
</evidence>
<evidence type="ECO:0000259" key="7">
    <source>
        <dbReference type="PROSITE" id="PS51898"/>
    </source>
</evidence>
<dbReference type="PANTHER" id="PTHR30349">
    <property type="entry name" value="PHAGE INTEGRASE-RELATED"/>
    <property type="match status" value="1"/>
</dbReference>
<dbReference type="PROSITE" id="PS51898">
    <property type="entry name" value="TYR_RECOMBINASE"/>
    <property type="match status" value="1"/>
</dbReference>
<dbReference type="Gene3D" id="1.10.150.130">
    <property type="match status" value="1"/>
</dbReference>
<proteinExistence type="inferred from homology"/>
<comment type="function">
    <text evidence="1">Site-specific tyrosine recombinase, which acts by catalyzing the cutting and rejoining of the recombining DNA molecules.</text>
</comment>
<evidence type="ECO:0000256" key="5">
    <source>
        <dbReference type="ARBA" id="ARBA00023172"/>
    </source>
</evidence>
<sequence length="301" mass="35226">MEAYYMEISIEEWLDEWLESYVKNSLADNTYLYYQQSIKRIKKTQPAFLSKKVNQIKEKEIQIYINMLANTYSKSTISGIRTVFTRAFKCATVNGICESNPIFSLTVPKGAIVRKVNALDSAEQNIVESAARQVTLGHLALFMLYTGIRASELKNLKWEDYDRRRKIIYIRNSKTPDGIRIIPLLPEAVEIIKRQRIYCDYIFTSTKHTKVTKTVLRKLYERLRKKTGIKNITNHIYRHSFATRLVENEAEIKAVSALLGHKSVQFTMDRYVDANLNFLRSQIKKIEETPEMRRQKLRLIP</sequence>
<dbReference type="InterPro" id="IPR044068">
    <property type="entry name" value="CB"/>
</dbReference>
<dbReference type="CDD" id="cd01189">
    <property type="entry name" value="INT_ICEBs1_C_like"/>
    <property type="match status" value="1"/>
</dbReference>
<dbReference type="GO" id="GO:0006310">
    <property type="term" value="P:DNA recombination"/>
    <property type="evidence" value="ECO:0007669"/>
    <property type="project" value="UniProtKB-KW"/>
</dbReference>
<keyword evidence="5" id="KW-0233">DNA recombination</keyword>
<dbReference type="InterPro" id="IPR002104">
    <property type="entry name" value="Integrase_catalytic"/>
</dbReference>
<keyword evidence="4 6" id="KW-0238">DNA-binding</keyword>
<name>A0A928KTX3_9FIRM</name>
<evidence type="ECO:0000256" key="1">
    <source>
        <dbReference type="ARBA" id="ARBA00003283"/>
    </source>
</evidence>
<dbReference type="Pfam" id="PF14659">
    <property type="entry name" value="Phage_int_SAM_3"/>
    <property type="match status" value="1"/>
</dbReference>
<dbReference type="GO" id="GO:0015074">
    <property type="term" value="P:DNA integration"/>
    <property type="evidence" value="ECO:0007669"/>
    <property type="project" value="UniProtKB-KW"/>
</dbReference>
<comment type="similarity">
    <text evidence="2">Belongs to the 'phage' integrase family.</text>
</comment>
<evidence type="ECO:0000313" key="9">
    <source>
        <dbReference type="EMBL" id="MBE6834244.1"/>
    </source>
</evidence>
<keyword evidence="3" id="KW-0229">DNA integration</keyword>
<dbReference type="InterPro" id="IPR010998">
    <property type="entry name" value="Integrase_recombinase_N"/>
</dbReference>
<dbReference type="SUPFAM" id="SSF56349">
    <property type="entry name" value="DNA breaking-rejoining enzymes"/>
    <property type="match status" value="1"/>
</dbReference>
<dbReference type="InterPro" id="IPR050090">
    <property type="entry name" value="Tyrosine_recombinase_XerCD"/>
</dbReference>
<dbReference type="PROSITE" id="PS51900">
    <property type="entry name" value="CB"/>
    <property type="match status" value="1"/>
</dbReference>
<evidence type="ECO:0000256" key="3">
    <source>
        <dbReference type="ARBA" id="ARBA00022908"/>
    </source>
</evidence>
<reference evidence="9" key="1">
    <citation type="submission" date="2019-04" db="EMBL/GenBank/DDBJ databases">
        <title>Evolution of Biomass-Degrading Anaerobic Consortia Revealed by Metagenomics.</title>
        <authorList>
            <person name="Peng X."/>
        </authorList>
    </citation>
    <scope>NUCLEOTIDE SEQUENCE</scope>
    <source>
        <strain evidence="9">SIG551</strain>
    </source>
</reference>
<dbReference type="GO" id="GO:0003677">
    <property type="term" value="F:DNA binding"/>
    <property type="evidence" value="ECO:0007669"/>
    <property type="project" value="UniProtKB-UniRule"/>
</dbReference>
<evidence type="ECO:0000256" key="6">
    <source>
        <dbReference type="PROSITE-ProRule" id="PRU01248"/>
    </source>
</evidence>
<evidence type="ECO:0000256" key="2">
    <source>
        <dbReference type="ARBA" id="ARBA00008857"/>
    </source>
</evidence>
<protein>
    <submittedName>
        <fullName evidence="9">Site-specific integrase</fullName>
    </submittedName>
</protein>
<feature type="domain" description="Tyr recombinase" evidence="7">
    <location>
        <begin position="114"/>
        <end position="284"/>
    </location>
</feature>
<dbReference type="InterPro" id="IPR013762">
    <property type="entry name" value="Integrase-like_cat_sf"/>
</dbReference>
<evidence type="ECO:0000313" key="10">
    <source>
        <dbReference type="Proteomes" id="UP000754750"/>
    </source>
</evidence>
<comment type="caution">
    <text evidence="9">The sequence shown here is derived from an EMBL/GenBank/DDBJ whole genome shotgun (WGS) entry which is preliminary data.</text>
</comment>
<feature type="domain" description="Core-binding (CB)" evidence="8">
    <location>
        <begin position="8"/>
        <end position="92"/>
    </location>
</feature>
<dbReference type="InterPro" id="IPR011010">
    <property type="entry name" value="DNA_brk_join_enz"/>
</dbReference>
<evidence type="ECO:0000256" key="4">
    <source>
        <dbReference type="ARBA" id="ARBA00023125"/>
    </source>
</evidence>
<gene>
    <name evidence="9" type="ORF">E7512_11830</name>
</gene>
<organism evidence="9 10">
    <name type="scientific">Faecalispora sporosphaeroides</name>
    <dbReference type="NCBI Taxonomy" id="1549"/>
    <lineage>
        <taxon>Bacteria</taxon>
        <taxon>Bacillati</taxon>
        <taxon>Bacillota</taxon>
        <taxon>Clostridia</taxon>
        <taxon>Eubacteriales</taxon>
        <taxon>Oscillospiraceae</taxon>
        <taxon>Faecalispora</taxon>
    </lineage>
</organism>
<accession>A0A928KTX3</accession>
<dbReference type="AlphaFoldDB" id="A0A928KTX3"/>
<dbReference type="EMBL" id="SVNY01000006">
    <property type="protein sequence ID" value="MBE6834244.1"/>
    <property type="molecule type" value="Genomic_DNA"/>
</dbReference>
<dbReference type="InterPro" id="IPR004107">
    <property type="entry name" value="Integrase_SAM-like_N"/>
</dbReference>
<dbReference type="PANTHER" id="PTHR30349:SF64">
    <property type="entry name" value="PROPHAGE INTEGRASE INTD-RELATED"/>
    <property type="match status" value="1"/>
</dbReference>
<dbReference type="Pfam" id="PF00589">
    <property type="entry name" value="Phage_integrase"/>
    <property type="match status" value="1"/>
</dbReference>